<dbReference type="EC" id="2.7.1.71" evidence="7"/>
<dbReference type="PRINTS" id="PR01100">
    <property type="entry name" value="SHIKIMTKNASE"/>
</dbReference>
<evidence type="ECO:0000256" key="4">
    <source>
        <dbReference type="ARBA" id="ARBA00022777"/>
    </source>
</evidence>
<comment type="catalytic activity">
    <reaction evidence="7">
        <text>shikimate + ATP = 3-phosphoshikimate + ADP + H(+)</text>
        <dbReference type="Rhea" id="RHEA:13121"/>
        <dbReference type="ChEBI" id="CHEBI:15378"/>
        <dbReference type="ChEBI" id="CHEBI:30616"/>
        <dbReference type="ChEBI" id="CHEBI:36208"/>
        <dbReference type="ChEBI" id="CHEBI:145989"/>
        <dbReference type="ChEBI" id="CHEBI:456216"/>
        <dbReference type="EC" id="2.7.1.71"/>
    </reaction>
</comment>
<dbReference type="CDD" id="cd00464">
    <property type="entry name" value="SK"/>
    <property type="match status" value="1"/>
</dbReference>
<comment type="caution">
    <text evidence="7">Lacks conserved residue(s) required for the propagation of feature annotation.</text>
</comment>
<keyword evidence="7" id="KW-0963">Cytoplasm</keyword>
<dbReference type="InterPro" id="IPR027417">
    <property type="entry name" value="P-loop_NTPase"/>
</dbReference>
<dbReference type="GO" id="GO:0009423">
    <property type="term" value="P:chorismate biosynthetic process"/>
    <property type="evidence" value="ECO:0007669"/>
    <property type="project" value="UniProtKB-UniRule"/>
</dbReference>
<dbReference type="GO" id="GO:0008652">
    <property type="term" value="P:amino acid biosynthetic process"/>
    <property type="evidence" value="ECO:0007669"/>
    <property type="project" value="UniProtKB-KW"/>
</dbReference>
<evidence type="ECO:0000313" key="9">
    <source>
        <dbReference type="Proteomes" id="UP000632498"/>
    </source>
</evidence>
<dbReference type="InterPro" id="IPR031322">
    <property type="entry name" value="Shikimate/glucono_kinase"/>
</dbReference>
<dbReference type="PANTHER" id="PTHR21087">
    <property type="entry name" value="SHIKIMATE KINASE"/>
    <property type="match status" value="1"/>
</dbReference>
<dbReference type="GO" id="GO:0009073">
    <property type="term" value="P:aromatic amino acid family biosynthetic process"/>
    <property type="evidence" value="ECO:0007669"/>
    <property type="project" value="UniProtKB-KW"/>
</dbReference>
<organism evidence="8 9">
    <name type="scientific">Terasakiella brassicae</name>
    <dbReference type="NCBI Taxonomy" id="1634917"/>
    <lineage>
        <taxon>Bacteria</taxon>
        <taxon>Pseudomonadati</taxon>
        <taxon>Pseudomonadota</taxon>
        <taxon>Alphaproteobacteria</taxon>
        <taxon>Rhodospirillales</taxon>
        <taxon>Terasakiellaceae</taxon>
        <taxon>Terasakiella</taxon>
    </lineage>
</organism>
<proteinExistence type="inferred from homology"/>
<dbReference type="GO" id="GO:0004765">
    <property type="term" value="F:shikimate kinase activity"/>
    <property type="evidence" value="ECO:0007669"/>
    <property type="project" value="UniProtKB-UniRule"/>
</dbReference>
<keyword evidence="7" id="KW-0479">Metal-binding</keyword>
<evidence type="ECO:0000256" key="7">
    <source>
        <dbReference type="HAMAP-Rule" id="MF_00109"/>
    </source>
</evidence>
<dbReference type="GO" id="GO:0000287">
    <property type="term" value="F:magnesium ion binding"/>
    <property type="evidence" value="ECO:0007669"/>
    <property type="project" value="UniProtKB-UniRule"/>
</dbReference>
<keyword evidence="4 7" id="KW-0418">Kinase</keyword>
<comment type="function">
    <text evidence="7">Catalyzes the specific phosphorylation of the 3-hydroxyl group of shikimic acid using ATP as a cosubstrate.</text>
</comment>
<feature type="binding site" evidence="7">
    <location>
        <position position="32"/>
    </location>
    <ligand>
        <name>substrate</name>
    </ligand>
</feature>
<keyword evidence="5 7" id="KW-0067">ATP-binding</keyword>
<comment type="pathway">
    <text evidence="7">Metabolic intermediate biosynthesis; chorismate biosynthesis; chorismate from D-erythrose 4-phosphate and phosphoenolpyruvate: step 5/7.</text>
</comment>
<evidence type="ECO:0000256" key="1">
    <source>
        <dbReference type="ARBA" id="ARBA00022605"/>
    </source>
</evidence>
<accession>A0A917FB98</accession>
<evidence type="ECO:0000256" key="5">
    <source>
        <dbReference type="ARBA" id="ARBA00022840"/>
    </source>
</evidence>
<keyword evidence="9" id="KW-1185">Reference proteome</keyword>
<evidence type="ECO:0000256" key="3">
    <source>
        <dbReference type="ARBA" id="ARBA00022741"/>
    </source>
</evidence>
<dbReference type="PANTHER" id="PTHR21087:SF16">
    <property type="entry name" value="SHIKIMATE KINASE 1, CHLOROPLASTIC"/>
    <property type="match status" value="1"/>
</dbReference>
<feature type="binding site" evidence="7">
    <location>
        <position position="14"/>
    </location>
    <ligand>
        <name>Mg(2+)</name>
        <dbReference type="ChEBI" id="CHEBI:18420"/>
    </ligand>
</feature>
<comment type="subunit">
    <text evidence="7">Monomer.</text>
</comment>
<feature type="binding site" evidence="7">
    <location>
        <begin position="10"/>
        <end position="15"/>
    </location>
    <ligand>
        <name>ATP</name>
        <dbReference type="ChEBI" id="CHEBI:30616"/>
    </ligand>
</feature>
<dbReference type="Proteomes" id="UP000632498">
    <property type="component" value="Unassembled WGS sequence"/>
</dbReference>
<keyword evidence="2 7" id="KW-0808">Transferase</keyword>
<dbReference type="EMBL" id="BMHV01000008">
    <property type="protein sequence ID" value="GGF61471.1"/>
    <property type="molecule type" value="Genomic_DNA"/>
</dbReference>
<protein>
    <recommendedName>
        <fullName evidence="7">Shikimate kinase</fullName>
        <shortName evidence="7">SK</shortName>
        <ecNumber evidence="7">2.7.1.71</ecNumber>
    </recommendedName>
</protein>
<dbReference type="AlphaFoldDB" id="A0A917FB98"/>
<feature type="binding site" evidence="7">
    <location>
        <position position="59"/>
    </location>
    <ligand>
        <name>substrate</name>
    </ligand>
</feature>
<evidence type="ECO:0000256" key="2">
    <source>
        <dbReference type="ARBA" id="ARBA00022679"/>
    </source>
</evidence>
<keyword evidence="7" id="KW-0460">Magnesium</keyword>
<feature type="binding site" evidence="7">
    <location>
        <position position="145"/>
    </location>
    <ligand>
        <name>substrate</name>
    </ligand>
</feature>
<dbReference type="HAMAP" id="MF_00109">
    <property type="entry name" value="Shikimate_kinase"/>
    <property type="match status" value="1"/>
</dbReference>
<dbReference type="SUPFAM" id="SSF52540">
    <property type="entry name" value="P-loop containing nucleoside triphosphate hydrolases"/>
    <property type="match status" value="1"/>
</dbReference>
<comment type="cofactor">
    <cofactor evidence="7">
        <name>Mg(2+)</name>
        <dbReference type="ChEBI" id="CHEBI:18420"/>
    </cofactor>
    <text evidence="7">Binds 1 Mg(2+) ion per subunit.</text>
</comment>
<comment type="subcellular location">
    <subcellularLocation>
        <location evidence="7">Cytoplasm</location>
    </subcellularLocation>
</comment>
<dbReference type="InterPro" id="IPR000623">
    <property type="entry name" value="Shikimate_kinase/TSH1"/>
</dbReference>
<dbReference type="Pfam" id="PF01202">
    <property type="entry name" value="SKI"/>
    <property type="match status" value="1"/>
</dbReference>
<dbReference type="Gene3D" id="3.40.50.300">
    <property type="entry name" value="P-loop containing nucleotide triphosphate hydrolases"/>
    <property type="match status" value="1"/>
</dbReference>
<name>A0A917FB98_9PROT</name>
<sequence length="179" mass="20213">MNIVLIGMRGAGKSKISRRLSVLTKRDVLSSDLLIQYDHDGKSIPEIIEECNGDWRQFRDMEYATLQKITALDGNIIDCGGGIIVDIDEDGHEIFSDRKINLLRANGRIIWLKGDIPRLAAKVKGDATRPSLSQTKSAEDVMYRRLPFYKKAADIVIDIEGKSKRELVEEVHKTIAKYL</sequence>
<keyword evidence="3 7" id="KW-0547">Nucleotide-binding</keyword>
<gene>
    <name evidence="7 8" type="primary">aroK</name>
    <name evidence="8" type="ORF">GCM10011332_14060</name>
</gene>
<keyword evidence="1 7" id="KW-0028">Amino-acid biosynthesis</keyword>
<comment type="similarity">
    <text evidence="7">Belongs to the shikimate kinase family.</text>
</comment>
<reference evidence="8" key="1">
    <citation type="journal article" date="2014" name="Int. J. Syst. Evol. Microbiol.">
        <title>Complete genome sequence of Corynebacterium casei LMG S-19264T (=DSM 44701T), isolated from a smear-ripened cheese.</title>
        <authorList>
            <consortium name="US DOE Joint Genome Institute (JGI-PGF)"/>
            <person name="Walter F."/>
            <person name="Albersmeier A."/>
            <person name="Kalinowski J."/>
            <person name="Ruckert C."/>
        </authorList>
    </citation>
    <scope>NUCLEOTIDE SEQUENCE</scope>
    <source>
        <strain evidence="8">CGMCC 1.15254</strain>
    </source>
</reference>
<keyword evidence="6 7" id="KW-0057">Aromatic amino acid biosynthesis</keyword>
<reference evidence="8" key="2">
    <citation type="submission" date="2020-09" db="EMBL/GenBank/DDBJ databases">
        <authorList>
            <person name="Sun Q."/>
            <person name="Zhou Y."/>
        </authorList>
    </citation>
    <scope>NUCLEOTIDE SEQUENCE</scope>
    <source>
        <strain evidence="8">CGMCC 1.15254</strain>
    </source>
</reference>
<dbReference type="RefSeq" id="WP_188663216.1">
    <property type="nucleotide sequence ID" value="NZ_BMHV01000008.1"/>
</dbReference>
<comment type="caution">
    <text evidence="8">The sequence shown here is derived from an EMBL/GenBank/DDBJ whole genome shotgun (WGS) entry which is preliminary data.</text>
</comment>
<evidence type="ECO:0000256" key="6">
    <source>
        <dbReference type="ARBA" id="ARBA00023141"/>
    </source>
</evidence>
<evidence type="ECO:0000313" key="8">
    <source>
        <dbReference type="EMBL" id="GGF61471.1"/>
    </source>
</evidence>
<feature type="binding site" evidence="7">
    <location>
        <position position="129"/>
    </location>
    <ligand>
        <name>ATP</name>
        <dbReference type="ChEBI" id="CHEBI:30616"/>
    </ligand>
</feature>
<dbReference type="GO" id="GO:0005524">
    <property type="term" value="F:ATP binding"/>
    <property type="evidence" value="ECO:0007669"/>
    <property type="project" value="UniProtKB-UniRule"/>
</dbReference>
<feature type="binding site" evidence="7">
    <location>
        <position position="81"/>
    </location>
    <ligand>
        <name>substrate</name>
    </ligand>
</feature>
<dbReference type="GO" id="GO:0005829">
    <property type="term" value="C:cytosol"/>
    <property type="evidence" value="ECO:0007669"/>
    <property type="project" value="TreeGrafter"/>
</dbReference>